<evidence type="ECO:0000313" key="2">
    <source>
        <dbReference type="Proteomes" id="UP000554482"/>
    </source>
</evidence>
<gene>
    <name evidence="1" type="ORF">FRX31_004664</name>
</gene>
<evidence type="ECO:0000313" key="1">
    <source>
        <dbReference type="EMBL" id="KAF5205749.1"/>
    </source>
</evidence>
<dbReference type="AlphaFoldDB" id="A0A7J6X7Z6"/>
<accession>A0A7J6X7Z6</accession>
<protein>
    <submittedName>
        <fullName evidence="1">Uncharacterized protein</fullName>
    </submittedName>
</protein>
<dbReference type="EMBL" id="JABWDY010003687">
    <property type="protein sequence ID" value="KAF5205749.1"/>
    <property type="molecule type" value="Genomic_DNA"/>
</dbReference>
<reference evidence="1 2" key="1">
    <citation type="submission" date="2020-06" db="EMBL/GenBank/DDBJ databases">
        <title>Transcriptomic and genomic resources for Thalictrum thalictroides and T. hernandezii: Facilitating candidate gene discovery in an emerging model plant lineage.</title>
        <authorList>
            <person name="Arias T."/>
            <person name="Riano-Pachon D.M."/>
            <person name="Di Stilio V.S."/>
        </authorList>
    </citation>
    <scope>NUCLEOTIDE SEQUENCE [LARGE SCALE GENOMIC DNA]</scope>
    <source>
        <strain evidence="2">cv. WT478/WT964</strain>
        <tissue evidence="1">Leaves</tissue>
    </source>
</reference>
<proteinExistence type="predicted"/>
<sequence length="66" mass="7187">MHQAICKPCAPTCLALIEFRNANKLVSILPSTQSQCPPSTTGSVNENIIESTGHVTYTICRLTKRV</sequence>
<name>A0A7J6X7Z6_THATH</name>
<comment type="caution">
    <text evidence="1">The sequence shown here is derived from an EMBL/GenBank/DDBJ whole genome shotgun (WGS) entry which is preliminary data.</text>
</comment>
<keyword evidence="2" id="KW-1185">Reference proteome</keyword>
<dbReference type="Proteomes" id="UP000554482">
    <property type="component" value="Unassembled WGS sequence"/>
</dbReference>
<organism evidence="1 2">
    <name type="scientific">Thalictrum thalictroides</name>
    <name type="common">Rue-anemone</name>
    <name type="synonym">Anemone thalictroides</name>
    <dbReference type="NCBI Taxonomy" id="46969"/>
    <lineage>
        <taxon>Eukaryota</taxon>
        <taxon>Viridiplantae</taxon>
        <taxon>Streptophyta</taxon>
        <taxon>Embryophyta</taxon>
        <taxon>Tracheophyta</taxon>
        <taxon>Spermatophyta</taxon>
        <taxon>Magnoliopsida</taxon>
        <taxon>Ranunculales</taxon>
        <taxon>Ranunculaceae</taxon>
        <taxon>Thalictroideae</taxon>
        <taxon>Thalictrum</taxon>
    </lineage>
</organism>